<dbReference type="InterPro" id="IPR016135">
    <property type="entry name" value="UBQ-conjugating_enzyme/RWD"/>
</dbReference>
<keyword evidence="5" id="KW-0833">Ubl conjugation pathway</keyword>
<dbReference type="EMBL" id="LLXI01001469">
    <property type="protein sequence ID" value="PKY53832.1"/>
    <property type="molecule type" value="Genomic_DNA"/>
</dbReference>
<dbReference type="VEuPathDB" id="FungiDB:RhiirA1_352615"/>
<dbReference type="Gene3D" id="3.10.110.10">
    <property type="entry name" value="Ubiquitin Conjugating Enzyme"/>
    <property type="match status" value="1"/>
</dbReference>
<evidence type="ECO:0000313" key="8">
    <source>
        <dbReference type="EMBL" id="PKY53832.1"/>
    </source>
</evidence>
<evidence type="ECO:0000256" key="5">
    <source>
        <dbReference type="ARBA" id="ARBA00022786"/>
    </source>
</evidence>
<dbReference type="SUPFAM" id="SSF54495">
    <property type="entry name" value="UBC-like"/>
    <property type="match status" value="1"/>
</dbReference>
<gene>
    <name evidence="8" type="ORF">RhiirA4_499669</name>
</gene>
<comment type="pathway">
    <text evidence="2">Protein modification; protein ubiquitination.</text>
</comment>
<dbReference type="GO" id="GO:0005524">
    <property type="term" value="F:ATP binding"/>
    <property type="evidence" value="ECO:0007669"/>
    <property type="project" value="UniProtKB-KW"/>
</dbReference>
<evidence type="ECO:0000259" key="7">
    <source>
        <dbReference type="PROSITE" id="PS50127"/>
    </source>
</evidence>
<evidence type="ECO:0000256" key="6">
    <source>
        <dbReference type="ARBA" id="ARBA00022840"/>
    </source>
</evidence>
<proteinExistence type="predicted"/>
<feature type="domain" description="UBC core" evidence="7">
    <location>
        <begin position="1"/>
        <end position="151"/>
    </location>
</feature>
<evidence type="ECO:0000256" key="1">
    <source>
        <dbReference type="ARBA" id="ARBA00000485"/>
    </source>
</evidence>
<keyword evidence="6" id="KW-0067">ATP-binding</keyword>
<dbReference type="Proteomes" id="UP000234323">
    <property type="component" value="Unassembled WGS sequence"/>
</dbReference>
<reference evidence="8 9" key="1">
    <citation type="submission" date="2015-10" db="EMBL/GenBank/DDBJ databases">
        <title>Genome analyses suggest a sexual origin of heterokaryosis in a supposedly ancient asexual fungus.</title>
        <authorList>
            <person name="Ropars J."/>
            <person name="Sedzielewska K."/>
            <person name="Noel J."/>
            <person name="Charron P."/>
            <person name="Farinelli L."/>
            <person name="Marton T."/>
            <person name="Kruger M."/>
            <person name="Pelin A."/>
            <person name="Brachmann A."/>
            <person name="Corradi N."/>
        </authorList>
    </citation>
    <scope>NUCLEOTIDE SEQUENCE [LARGE SCALE GENOMIC DNA]</scope>
    <source>
        <strain evidence="8 9">A4</strain>
    </source>
</reference>
<dbReference type="PANTHER" id="PTHR24068">
    <property type="entry name" value="UBIQUITIN-CONJUGATING ENZYME E2"/>
    <property type="match status" value="1"/>
</dbReference>
<dbReference type="FunFam" id="3.10.110.10:FF:000101">
    <property type="entry name" value="Ubiquitin-conjugating enzyme E2 D2"/>
    <property type="match status" value="1"/>
</dbReference>
<organism evidence="8 9">
    <name type="scientific">Rhizophagus irregularis</name>
    <dbReference type="NCBI Taxonomy" id="588596"/>
    <lineage>
        <taxon>Eukaryota</taxon>
        <taxon>Fungi</taxon>
        <taxon>Fungi incertae sedis</taxon>
        <taxon>Mucoromycota</taxon>
        <taxon>Glomeromycotina</taxon>
        <taxon>Glomeromycetes</taxon>
        <taxon>Glomerales</taxon>
        <taxon>Glomeraceae</taxon>
        <taxon>Rhizophagus</taxon>
    </lineage>
</organism>
<comment type="caution">
    <text evidence="8">The sequence shown here is derived from an EMBL/GenBank/DDBJ whole genome shotgun (WGS) entry which is preliminary data.</text>
</comment>
<dbReference type="GO" id="GO:0061631">
    <property type="term" value="F:ubiquitin conjugating enzyme activity"/>
    <property type="evidence" value="ECO:0007669"/>
    <property type="project" value="UniProtKB-EC"/>
</dbReference>
<keyword evidence="4" id="KW-0547">Nucleotide-binding</keyword>
<dbReference type="Pfam" id="PF00179">
    <property type="entry name" value="UQ_con"/>
    <property type="match status" value="1"/>
</dbReference>
<accession>A0A2I1H4M0</accession>
<dbReference type="PROSITE" id="PS50127">
    <property type="entry name" value="UBC_2"/>
    <property type="match status" value="1"/>
</dbReference>
<evidence type="ECO:0000313" key="9">
    <source>
        <dbReference type="Proteomes" id="UP000234323"/>
    </source>
</evidence>
<comment type="catalytic activity">
    <reaction evidence="1">
        <text>S-ubiquitinyl-[E1 ubiquitin-activating enzyme]-L-cysteine + [E2 ubiquitin-conjugating enzyme]-L-cysteine = [E1 ubiquitin-activating enzyme]-L-cysteine + S-ubiquitinyl-[E2 ubiquitin-conjugating enzyme]-L-cysteine.</text>
        <dbReference type="EC" id="2.3.2.23"/>
    </reaction>
</comment>
<keyword evidence="3" id="KW-0808">Transferase</keyword>
<dbReference type="VEuPathDB" id="FungiDB:RhiirFUN_026110"/>
<evidence type="ECO:0000256" key="2">
    <source>
        <dbReference type="ARBA" id="ARBA00004906"/>
    </source>
</evidence>
<sequence>MSKRTLKAINKYCRGLLIDPPPGISGNPVEDEPFHWKAIIMGPPDSPYEGGVFHLDIHFPEDFPFKPPRVRFITKIYHPNIDSNGHINLDILISEWSPSLHTSTLLLSICSFLTDPNPYPYCGSPGISNLYRNDRHRYDAAAREWTRKYAMCEYITFN</sequence>
<name>A0A2I1H4M0_9GLOM</name>
<dbReference type="VEuPathDB" id="FungiDB:FUN_001833"/>
<dbReference type="InterPro" id="IPR000608">
    <property type="entry name" value="UBC"/>
</dbReference>
<evidence type="ECO:0000256" key="3">
    <source>
        <dbReference type="ARBA" id="ARBA00022679"/>
    </source>
</evidence>
<dbReference type="AlphaFoldDB" id="A0A2I1H4M0"/>
<protein>
    <submittedName>
        <fullName evidence="8">Ubiquitin-conjugating enzyme/RWD-like</fullName>
    </submittedName>
</protein>
<dbReference type="SMART" id="SM00212">
    <property type="entry name" value="UBCc"/>
    <property type="match status" value="1"/>
</dbReference>
<keyword evidence="9" id="KW-1185">Reference proteome</keyword>
<evidence type="ECO:0000256" key="4">
    <source>
        <dbReference type="ARBA" id="ARBA00022741"/>
    </source>
</evidence>